<dbReference type="InterPro" id="IPR002177">
    <property type="entry name" value="DPS_DNA-bd"/>
</dbReference>
<feature type="domain" description="Ferritin/DPS" evidence="2">
    <location>
        <begin position="41"/>
        <end position="182"/>
    </location>
</feature>
<dbReference type="InterPro" id="IPR012347">
    <property type="entry name" value="Ferritin-like"/>
</dbReference>
<comment type="caution">
    <text evidence="3">The sequence shown here is derived from an EMBL/GenBank/DDBJ whole genome shotgun (WGS) entry which is preliminary data.</text>
</comment>
<reference evidence="3 4" key="1">
    <citation type="submission" date="2019-02" db="EMBL/GenBank/DDBJ databases">
        <title>Haloarcula mannanilyticum sp. nov., a mannan degrading haloarchaeon isolated from commercial salt.</title>
        <authorList>
            <person name="Enomoto S."/>
            <person name="Shimane Y."/>
            <person name="Kamekura M."/>
            <person name="Ito T."/>
            <person name="Moriya O."/>
            <person name="Ihara K."/>
            <person name="Takahashi-Ando N."/>
            <person name="Fukushima Y."/>
            <person name="Yoshida Y."/>
            <person name="Usama R."/>
            <person name="Takai K."/>
            <person name="Minegishi H."/>
        </authorList>
    </citation>
    <scope>NUCLEOTIDE SEQUENCE [LARGE SCALE GENOMIC DNA]</scope>
    <source>
        <strain evidence="3 4">MD130-1</strain>
    </source>
</reference>
<evidence type="ECO:0000259" key="2">
    <source>
        <dbReference type="Pfam" id="PF00210"/>
    </source>
</evidence>
<organism evidence="3 4">
    <name type="scientific">Haloarcula mannanilytica</name>
    <dbReference type="NCBI Taxonomy" id="2509225"/>
    <lineage>
        <taxon>Archaea</taxon>
        <taxon>Methanobacteriati</taxon>
        <taxon>Methanobacteriota</taxon>
        <taxon>Stenosarchaea group</taxon>
        <taxon>Halobacteria</taxon>
        <taxon>Halobacteriales</taxon>
        <taxon>Haloarculaceae</taxon>
        <taxon>Haloarcula</taxon>
    </lineage>
</organism>
<protein>
    <recommendedName>
        <fullName evidence="2">Ferritin/DPS domain-containing protein</fullName>
    </recommendedName>
</protein>
<accession>A0A4C2EH58</accession>
<dbReference type="PANTHER" id="PTHR42932:SF1">
    <property type="entry name" value="GENERAL STRESS PROTEIN 20U"/>
    <property type="match status" value="1"/>
</dbReference>
<dbReference type="InterPro" id="IPR054862">
    <property type="entry name" value="DNA_prot_starvation"/>
</dbReference>
<proteinExistence type="inferred from homology"/>
<dbReference type="PANTHER" id="PTHR42932">
    <property type="entry name" value="GENERAL STRESS PROTEIN 20U"/>
    <property type="match status" value="1"/>
</dbReference>
<dbReference type="InterPro" id="IPR008331">
    <property type="entry name" value="Ferritin_DPS_dom"/>
</dbReference>
<evidence type="ECO:0000256" key="1">
    <source>
        <dbReference type="ARBA" id="ARBA00009497"/>
    </source>
</evidence>
<dbReference type="OrthoDB" id="210959at2157"/>
<gene>
    <name evidence="3" type="ORF">Harman_16170</name>
</gene>
<evidence type="ECO:0000313" key="3">
    <source>
        <dbReference type="EMBL" id="GCF13682.1"/>
    </source>
</evidence>
<name>A0A4C2EH58_9EURY</name>
<dbReference type="SUPFAM" id="SSF47240">
    <property type="entry name" value="Ferritin-like"/>
    <property type="match status" value="1"/>
</dbReference>
<dbReference type="Gene3D" id="1.20.1260.10">
    <property type="match status" value="1"/>
</dbReference>
<dbReference type="Pfam" id="PF00210">
    <property type="entry name" value="Ferritin"/>
    <property type="match status" value="1"/>
</dbReference>
<dbReference type="NCBIfam" id="NF041388">
    <property type="entry name" value="DNAstvprot_Halo"/>
    <property type="match status" value="1"/>
</dbReference>
<dbReference type="GO" id="GO:0008199">
    <property type="term" value="F:ferric iron binding"/>
    <property type="evidence" value="ECO:0007669"/>
    <property type="project" value="InterPro"/>
</dbReference>
<dbReference type="AlphaFoldDB" id="A0A4C2EH58"/>
<dbReference type="Proteomes" id="UP000304382">
    <property type="component" value="Unassembled WGS sequence"/>
</dbReference>
<dbReference type="InterPro" id="IPR009078">
    <property type="entry name" value="Ferritin-like_SF"/>
</dbReference>
<dbReference type="EMBL" id="BIXZ01000002">
    <property type="protein sequence ID" value="GCF13682.1"/>
    <property type="molecule type" value="Genomic_DNA"/>
</dbReference>
<evidence type="ECO:0000313" key="4">
    <source>
        <dbReference type="Proteomes" id="UP000304382"/>
    </source>
</evidence>
<dbReference type="RefSeq" id="WP_137683308.1">
    <property type="nucleotide sequence ID" value="NZ_BIXZ01000002.1"/>
</dbReference>
<keyword evidence="4" id="KW-1185">Reference proteome</keyword>
<comment type="similarity">
    <text evidence="1">Belongs to the Dps family.</text>
</comment>
<sequence length="191" mass="21414">MTENQLGLVREPETGVRHQEWGTVDENDLRIDSDVAEVTVDALTTDHASSFNLFYLLRKHYWTAEGAEFHDVAEFLKDAYKRVRDINDDLAVRIVELGGIPPNTPPTIQKHAEVHLEAEDLYDLRASLSGDLDGYATLVASMREHVALATEMGDSGTAERLRDHLTTLETDAHRIEQFLDDDTLVREAGGN</sequence>